<dbReference type="STRING" id="486041.B0CZT2"/>
<sequence>MPTARKTYADTHNHTGRTSSNKENAVAVMQEKDRLEKEKEKKFTSHTVTSKLAELAACASRIPPAPVLVPATVSHGQSTQRQPPPSHLESPSHSQTPSCSQSHSHLGTPSHSCLGSYSRSRSHPPSQSNSCSLSRTATSAPGLRSGSPQSGKKRAHLLDNDGDEDEEDEEADHHHDLTPAVVHAQKLTNDNSQPKARDYDTWKLANDDSGMEHLILDSDIAKIIKAHGSQARGKAKSKTQSLVEVLYGFDSGCGKSAIKKNCDKAECLKLEKGFVYKELEDLNDPESHRKGMYQHPIIQKAINCMWFKNRRDEGILFETFFKGMPLPAIALLLTAIEANIDEWLTGISSV</sequence>
<evidence type="ECO:0000259" key="2">
    <source>
        <dbReference type="Pfam" id="PF20149"/>
    </source>
</evidence>
<dbReference type="KEGG" id="lbc:LACBIDRAFT_323308"/>
<dbReference type="Pfam" id="PF20149">
    <property type="entry name" value="DUF6532"/>
    <property type="match status" value="1"/>
</dbReference>
<feature type="region of interest" description="Disordered" evidence="1">
    <location>
        <begin position="1"/>
        <end position="25"/>
    </location>
</feature>
<feature type="compositionally biased region" description="Acidic residues" evidence="1">
    <location>
        <begin position="160"/>
        <end position="170"/>
    </location>
</feature>
<feature type="region of interest" description="Disordered" evidence="1">
    <location>
        <begin position="69"/>
        <end position="173"/>
    </location>
</feature>
<dbReference type="RefSeq" id="XP_001876471.1">
    <property type="nucleotide sequence ID" value="XM_001876436.1"/>
</dbReference>
<evidence type="ECO:0000313" key="3">
    <source>
        <dbReference type="EMBL" id="EDR12207.1"/>
    </source>
</evidence>
<dbReference type="Proteomes" id="UP000001194">
    <property type="component" value="Unassembled WGS sequence"/>
</dbReference>
<organism evidence="4">
    <name type="scientific">Laccaria bicolor (strain S238N-H82 / ATCC MYA-4686)</name>
    <name type="common">Bicoloured deceiver</name>
    <name type="synonym">Laccaria laccata var. bicolor</name>
    <dbReference type="NCBI Taxonomy" id="486041"/>
    <lineage>
        <taxon>Eukaryota</taxon>
        <taxon>Fungi</taxon>
        <taxon>Dikarya</taxon>
        <taxon>Basidiomycota</taxon>
        <taxon>Agaricomycotina</taxon>
        <taxon>Agaricomycetes</taxon>
        <taxon>Agaricomycetidae</taxon>
        <taxon>Agaricales</taxon>
        <taxon>Agaricineae</taxon>
        <taxon>Hydnangiaceae</taxon>
        <taxon>Laccaria</taxon>
    </lineage>
</organism>
<gene>
    <name evidence="3" type="ORF">LACBIDRAFT_323308</name>
</gene>
<accession>B0CZT2</accession>
<name>B0CZT2_LACBS</name>
<proteinExistence type="predicted"/>
<protein>
    <submittedName>
        <fullName evidence="3">Predicted protein</fullName>
    </submittedName>
</protein>
<dbReference type="AlphaFoldDB" id="B0CZT2"/>
<dbReference type="InParanoid" id="B0CZT2"/>
<dbReference type="OrthoDB" id="3257342at2759"/>
<feature type="domain" description="DUF6532" evidence="2">
    <location>
        <begin position="201"/>
        <end position="347"/>
    </location>
</feature>
<reference evidence="3 4" key="1">
    <citation type="journal article" date="2008" name="Nature">
        <title>The genome of Laccaria bicolor provides insights into mycorrhizal symbiosis.</title>
        <authorList>
            <person name="Martin F."/>
            <person name="Aerts A."/>
            <person name="Ahren D."/>
            <person name="Brun A."/>
            <person name="Danchin E.G.J."/>
            <person name="Duchaussoy F."/>
            <person name="Gibon J."/>
            <person name="Kohler A."/>
            <person name="Lindquist E."/>
            <person name="Pereda V."/>
            <person name="Salamov A."/>
            <person name="Shapiro H.J."/>
            <person name="Wuyts J."/>
            <person name="Blaudez D."/>
            <person name="Buee M."/>
            <person name="Brokstein P."/>
            <person name="Canbaeck B."/>
            <person name="Cohen D."/>
            <person name="Courty P.E."/>
            <person name="Coutinho P.M."/>
            <person name="Delaruelle C."/>
            <person name="Detter J.C."/>
            <person name="Deveau A."/>
            <person name="DiFazio S."/>
            <person name="Duplessis S."/>
            <person name="Fraissinet-Tachet L."/>
            <person name="Lucic E."/>
            <person name="Frey-Klett P."/>
            <person name="Fourrey C."/>
            <person name="Feussner I."/>
            <person name="Gay G."/>
            <person name="Grimwood J."/>
            <person name="Hoegger P.J."/>
            <person name="Jain P."/>
            <person name="Kilaru S."/>
            <person name="Labbe J."/>
            <person name="Lin Y.C."/>
            <person name="Legue V."/>
            <person name="Le Tacon F."/>
            <person name="Marmeisse R."/>
            <person name="Melayah D."/>
            <person name="Montanini B."/>
            <person name="Muratet M."/>
            <person name="Nehls U."/>
            <person name="Niculita-Hirzel H."/>
            <person name="Oudot-Le Secq M.P."/>
            <person name="Peter M."/>
            <person name="Quesneville H."/>
            <person name="Rajashekar B."/>
            <person name="Reich M."/>
            <person name="Rouhier N."/>
            <person name="Schmutz J."/>
            <person name="Yin T."/>
            <person name="Chalot M."/>
            <person name="Henrissat B."/>
            <person name="Kuees U."/>
            <person name="Lucas S."/>
            <person name="Van de Peer Y."/>
            <person name="Podila G.K."/>
            <person name="Polle A."/>
            <person name="Pukkila P.J."/>
            <person name="Richardson P.M."/>
            <person name="Rouze P."/>
            <person name="Sanders I.R."/>
            <person name="Stajich J.E."/>
            <person name="Tunlid A."/>
            <person name="Tuskan G."/>
            <person name="Grigoriev I.V."/>
        </authorList>
    </citation>
    <scope>NUCLEOTIDE SEQUENCE [LARGE SCALE GENOMIC DNA]</scope>
    <source>
        <strain evidence="4">S238N-H82 / ATCC MYA-4686</strain>
    </source>
</reference>
<dbReference type="HOGENOM" id="CLU_041309_0_0_1"/>
<evidence type="ECO:0000256" key="1">
    <source>
        <dbReference type="SAM" id="MobiDB-lite"/>
    </source>
</evidence>
<evidence type="ECO:0000313" key="4">
    <source>
        <dbReference type="Proteomes" id="UP000001194"/>
    </source>
</evidence>
<dbReference type="EMBL" id="DS547094">
    <property type="protein sequence ID" value="EDR12207.1"/>
    <property type="molecule type" value="Genomic_DNA"/>
</dbReference>
<keyword evidence="4" id="KW-1185">Reference proteome</keyword>
<feature type="compositionally biased region" description="Polar residues" evidence="1">
    <location>
        <begin position="95"/>
        <end position="139"/>
    </location>
</feature>
<dbReference type="GeneID" id="6072400"/>
<dbReference type="InterPro" id="IPR045341">
    <property type="entry name" value="DUF6532"/>
</dbReference>